<gene>
    <name evidence="2" type="ORF">ASZ90_013244</name>
</gene>
<sequence length="424" mass="47760">MNWLRKIFSGSGSEAGESLRLEDVISWLEDKETSAGWEKSLSEIYRHLEDQAKELSLDVSRLASAEPDPSTPPKLLRAGLAARGEVVKQMESLEEKIDPPRKMDLQSASEHHWALVKGLERTVTTFGRAQRYVAAIFPKSLESINSDLGQISRTLVELEEMIGKRRKLSEEIWYSKELAEELGKGLVAIDSLKKKVAGEEALIGSTAARLRDHEERIRNLAASELGRRTEELKKSLEEKKREKIQTEEELRSLISPLTKALGRITKQSSSDRISLEHGEVFLQLMNNPAHVSDNEIAGSLEELRAHLATLGLKDRKKEKVLDHIDQLIGKRSLELARSRHFSLAEEIKSLEVQLKESSKEALQLKDAISQDKKALIKLDAALEQSRKDLLMLEERMGSKQSELVERLTRIAGKEMSLILPEKSG</sequence>
<feature type="coiled-coil region" evidence="1">
    <location>
        <begin position="222"/>
        <end position="253"/>
    </location>
</feature>
<reference evidence="2" key="1">
    <citation type="journal article" date="2015" name="Proc. Natl. Acad. Sci. U.S.A.">
        <title>Networks of energetic and metabolic interactions define dynamics in microbial communities.</title>
        <authorList>
            <person name="Embree M."/>
            <person name="Liu J.K."/>
            <person name="Al-Bassam M.M."/>
            <person name="Zengler K."/>
        </authorList>
    </citation>
    <scope>NUCLEOTIDE SEQUENCE</scope>
</reference>
<dbReference type="EMBL" id="LNQE01001465">
    <property type="protein sequence ID" value="KUG17063.1"/>
    <property type="molecule type" value="Genomic_DNA"/>
</dbReference>
<comment type="caution">
    <text evidence="2">The sequence shown here is derived from an EMBL/GenBank/DDBJ whole genome shotgun (WGS) entry which is preliminary data.</text>
</comment>
<organism evidence="2">
    <name type="scientific">hydrocarbon metagenome</name>
    <dbReference type="NCBI Taxonomy" id="938273"/>
    <lineage>
        <taxon>unclassified sequences</taxon>
        <taxon>metagenomes</taxon>
        <taxon>ecological metagenomes</taxon>
    </lineage>
</organism>
<evidence type="ECO:0000256" key="1">
    <source>
        <dbReference type="SAM" id="Coils"/>
    </source>
</evidence>
<protein>
    <recommendedName>
        <fullName evidence="3">Pneumococcal surface protein</fullName>
    </recommendedName>
</protein>
<feature type="coiled-coil region" evidence="1">
    <location>
        <begin position="347"/>
        <end position="395"/>
    </location>
</feature>
<dbReference type="AlphaFoldDB" id="A0A0W8F867"/>
<accession>A0A0W8F867</accession>
<evidence type="ECO:0000313" key="2">
    <source>
        <dbReference type="EMBL" id="KUG17063.1"/>
    </source>
</evidence>
<proteinExistence type="predicted"/>
<keyword evidence="1" id="KW-0175">Coiled coil</keyword>
<evidence type="ECO:0008006" key="3">
    <source>
        <dbReference type="Google" id="ProtNLM"/>
    </source>
</evidence>
<name>A0A0W8F867_9ZZZZ</name>